<dbReference type="Gene3D" id="3.90.550.10">
    <property type="entry name" value="Spore Coat Polysaccharide Biosynthesis Protein SpsA, Chain A"/>
    <property type="match status" value="1"/>
</dbReference>
<dbReference type="GO" id="GO:0016758">
    <property type="term" value="F:hexosyltransferase activity"/>
    <property type="evidence" value="ECO:0007669"/>
    <property type="project" value="UniProtKB-ARBA"/>
</dbReference>
<evidence type="ECO:0000259" key="1">
    <source>
        <dbReference type="Pfam" id="PF00535"/>
    </source>
</evidence>
<dbReference type="Proteomes" id="UP000236454">
    <property type="component" value="Unassembled WGS sequence"/>
</dbReference>
<reference evidence="2 3" key="1">
    <citation type="submission" date="2016-10" db="EMBL/GenBank/DDBJ databases">
        <authorList>
            <person name="de Groot N.N."/>
        </authorList>
    </citation>
    <scope>NUCLEOTIDE SEQUENCE [LARGE SCALE GENOMIC DNA]</scope>
    <source>
        <strain evidence="2 3">CGMCC 1.7005</strain>
    </source>
</reference>
<name>A0A1I6ZV58_9FLAO</name>
<dbReference type="PANTHER" id="PTHR22916:SF56">
    <property type="entry name" value="GLYCOSYL TRANSFERASE"/>
    <property type="match status" value="1"/>
</dbReference>
<dbReference type="OrthoDB" id="597270at2"/>
<dbReference type="InterPro" id="IPR029044">
    <property type="entry name" value="Nucleotide-diphossugar_trans"/>
</dbReference>
<dbReference type="InterPro" id="IPR001173">
    <property type="entry name" value="Glyco_trans_2-like"/>
</dbReference>
<feature type="domain" description="Glycosyltransferase 2-like" evidence="1">
    <location>
        <begin position="7"/>
        <end position="135"/>
    </location>
</feature>
<accession>A0A1I6ZV58</accession>
<dbReference type="Pfam" id="PF00535">
    <property type="entry name" value="Glycos_transf_2"/>
    <property type="match status" value="1"/>
</dbReference>
<sequence>MTVPRVTIGMPVFNDIEFIEESIESLLNQSYENFKLILSDDGSTDGSSDICLKYAEIDDRIEYIRQPKNLGISRNMEFLARESDTEYFMWAGDDDIWHKEFLEKCVSLLELNKDAVVAFSKYDTITEAKKKLRTISKPAYSNASSFVRLKEFIRDADDGFGYGLLRTEVAQKVSFPVWWWPNRKTPYNNIYPTLCFYLAQGNYKEYSEESLFYKRVKTEGRVNHKLIGEGNAFYETIAYVLRRFNLTVFSFREIRRAKNIGLAFRIFPLLIYNWFLLSSLQQINLAAKSFVKNRVLKN</sequence>
<gene>
    <name evidence="2" type="ORF">SAMN05216474_1644</name>
</gene>
<keyword evidence="2" id="KW-0808">Transferase</keyword>
<dbReference type="PANTHER" id="PTHR22916">
    <property type="entry name" value="GLYCOSYLTRANSFERASE"/>
    <property type="match status" value="1"/>
</dbReference>
<evidence type="ECO:0000313" key="3">
    <source>
        <dbReference type="Proteomes" id="UP000236454"/>
    </source>
</evidence>
<organism evidence="2 3">
    <name type="scientific">Lishizhenia tianjinensis</name>
    <dbReference type="NCBI Taxonomy" id="477690"/>
    <lineage>
        <taxon>Bacteria</taxon>
        <taxon>Pseudomonadati</taxon>
        <taxon>Bacteroidota</taxon>
        <taxon>Flavobacteriia</taxon>
        <taxon>Flavobacteriales</taxon>
        <taxon>Crocinitomicaceae</taxon>
        <taxon>Lishizhenia</taxon>
    </lineage>
</organism>
<dbReference type="RefSeq" id="WP_090248128.1">
    <property type="nucleotide sequence ID" value="NZ_FPAS01000002.1"/>
</dbReference>
<keyword evidence="3" id="KW-1185">Reference proteome</keyword>
<proteinExistence type="predicted"/>
<dbReference type="STRING" id="477690.SAMN05216474_1644"/>
<protein>
    <submittedName>
        <fullName evidence="2">Glycosyltransferase involved in cell wall bisynthesis</fullName>
    </submittedName>
</protein>
<dbReference type="SUPFAM" id="SSF53448">
    <property type="entry name" value="Nucleotide-diphospho-sugar transferases"/>
    <property type="match status" value="1"/>
</dbReference>
<dbReference type="EMBL" id="FPAS01000002">
    <property type="protein sequence ID" value="SFT66562.1"/>
    <property type="molecule type" value="Genomic_DNA"/>
</dbReference>
<dbReference type="AlphaFoldDB" id="A0A1I6ZV58"/>
<evidence type="ECO:0000313" key="2">
    <source>
        <dbReference type="EMBL" id="SFT66562.1"/>
    </source>
</evidence>